<name>A0ABX0S7P3_PONBL</name>
<dbReference type="Pfam" id="PF00474">
    <property type="entry name" value="SSF"/>
    <property type="match status" value="2"/>
</dbReference>
<dbReference type="PANTHER" id="PTHR11819:SF145">
    <property type="entry name" value="SODIUM_GLUCOSE COTRANSPORTER 2"/>
    <property type="match status" value="1"/>
</dbReference>
<evidence type="ECO:0000256" key="7">
    <source>
        <dbReference type="ARBA" id="ARBA00023136"/>
    </source>
</evidence>
<proteinExistence type="inferred from homology"/>
<comment type="similarity">
    <text evidence="2 9">Belongs to the sodium:solute symporter (SSF) (TC 2.A.21) family.</text>
</comment>
<organism evidence="11 12">
    <name type="scientific">Pontoporia blainvillei</name>
    <name type="common">Franciscana</name>
    <name type="synonym">Delphinus blainvillei</name>
    <dbReference type="NCBI Taxonomy" id="48723"/>
    <lineage>
        <taxon>Eukaryota</taxon>
        <taxon>Metazoa</taxon>
        <taxon>Chordata</taxon>
        <taxon>Craniata</taxon>
        <taxon>Vertebrata</taxon>
        <taxon>Euteleostomi</taxon>
        <taxon>Mammalia</taxon>
        <taxon>Eutheria</taxon>
        <taxon>Laurasiatheria</taxon>
        <taxon>Artiodactyla</taxon>
        <taxon>Whippomorpha</taxon>
        <taxon>Cetacea</taxon>
        <taxon>Odontoceti</taxon>
        <taxon>Pontoporiidae</taxon>
        <taxon>Pontoporia</taxon>
    </lineage>
</organism>
<dbReference type="Proteomes" id="UP001165941">
    <property type="component" value="Unassembled WGS sequence"/>
</dbReference>
<evidence type="ECO:0000256" key="1">
    <source>
        <dbReference type="ARBA" id="ARBA00004141"/>
    </source>
</evidence>
<feature type="transmembrane region" description="Helical" evidence="10">
    <location>
        <begin position="26"/>
        <end position="45"/>
    </location>
</feature>
<keyword evidence="8" id="KW-0739">Sodium transport</keyword>
<dbReference type="PANTHER" id="PTHR11819">
    <property type="entry name" value="SOLUTE CARRIER FAMILY 5"/>
    <property type="match status" value="1"/>
</dbReference>
<keyword evidence="6" id="KW-0406">Ion transport</keyword>
<accession>A0ABX0S7P3</accession>
<evidence type="ECO:0000313" key="12">
    <source>
        <dbReference type="Proteomes" id="UP001165941"/>
    </source>
</evidence>
<keyword evidence="8" id="KW-0813">Transport</keyword>
<gene>
    <name evidence="11" type="ORF">BU61_8608</name>
</gene>
<evidence type="ECO:0000313" key="11">
    <source>
        <dbReference type="EMBL" id="NIG60710.1"/>
    </source>
</evidence>
<keyword evidence="5" id="KW-0915">Sodium</keyword>
<evidence type="ECO:0000256" key="9">
    <source>
        <dbReference type="RuleBase" id="RU362091"/>
    </source>
</evidence>
<evidence type="ECO:0000256" key="8">
    <source>
        <dbReference type="ARBA" id="ARBA00023201"/>
    </source>
</evidence>
<keyword evidence="12" id="KW-1185">Reference proteome</keyword>
<evidence type="ECO:0000256" key="6">
    <source>
        <dbReference type="ARBA" id="ARBA00023065"/>
    </source>
</evidence>
<evidence type="ECO:0000256" key="2">
    <source>
        <dbReference type="ARBA" id="ARBA00006434"/>
    </source>
</evidence>
<keyword evidence="4 10" id="KW-1133">Transmembrane helix</keyword>
<feature type="transmembrane region" description="Helical" evidence="10">
    <location>
        <begin position="112"/>
        <end position="129"/>
    </location>
</feature>
<feature type="transmembrane region" description="Helical" evidence="10">
    <location>
        <begin position="82"/>
        <end position="106"/>
    </location>
</feature>
<keyword evidence="3 10" id="KW-0812">Transmembrane</keyword>
<dbReference type="PROSITE" id="PS50283">
    <property type="entry name" value="NA_SOLUT_SYMP_3"/>
    <property type="match status" value="1"/>
</dbReference>
<evidence type="ECO:0000256" key="3">
    <source>
        <dbReference type="ARBA" id="ARBA00022692"/>
    </source>
</evidence>
<sequence length="231" mass="25021">MEEHTEAGSAPGLGEQRALIDNPADILVIAAYFLLVIGVGLWALFVVLLLGWLFVPVYLTAGVITMPQYLRKRFGGRRIRLYLSVLSLFLYIFTKISAIAGGLAALMYTDTVQTFVILAGAFILMGYAFHEVGGYSGLFDKYLGAMTSLTVSEDPAVGNISSSCYRPRPDSYHLLRDPVTGDLPWPALLLGLTIVSSWYWCSDQVRGQGLRGERGWGRTGTAVGGAEMGGA</sequence>
<dbReference type="Gene3D" id="1.20.1730.10">
    <property type="entry name" value="Sodium/glucose cotransporter"/>
    <property type="match status" value="1"/>
</dbReference>
<evidence type="ECO:0000256" key="10">
    <source>
        <dbReference type="SAM" id="Phobius"/>
    </source>
</evidence>
<feature type="transmembrane region" description="Helical" evidence="10">
    <location>
        <begin position="51"/>
        <end position="70"/>
    </location>
</feature>
<comment type="caution">
    <text evidence="11">The sequence shown here is derived from an EMBL/GenBank/DDBJ whole genome shotgun (WGS) entry which is preliminary data.</text>
</comment>
<dbReference type="InterPro" id="IPR001734">
    <property type="entry name" value="Na/solute_symporter"/>
</dbReference>
<keyword evidence="7 10" id="KW-0472">Membrane</keyword>
<dbReference type="InterPro" id="IPR038377">
    <property type="entry name" value="Na/Glc_symporter_sf"/>
</dbReference>
<protein>
    <submittedName>
        <fullName evidence="11">Sodium/glucose cotransporter 2 isoform X4</fullName>
    </submittedName>
</protein>
<reference evidence="11" key="1">
    <citation type="submission" date="2018-05" db="EMBL/GenBank/DDBJ databases">
        <authorList>
            <person name="Pedro S.L.S."/>
            <person name="Freitas R.C."/>
            <person name="Barreto A.S."/>
            <person name="Lima A.O.S."/>
        </authorList>
    </citation>
    <scope>NUCLEOTIDE SEQUENCE</scope>
    <source>
        <strain evidence="11">BP203</strain>
        <tissue evidence="11">Muscle</tissue>
    </source>
</reference>
<comment type="subcellular location">
    <subcellularLocation>
        <location evidence="1">Membrane</location>
        <topology evidence="1">Multi-pass membrane protein</topology>
    </subcellularLocation>
</comment>
<evidence type="ECO:0000256" key="4">
    <source>
        <dbReference type="ARBA" id="ARBA00022989"/>
    </source>
</evidence>
<evidence type="ECO:0000256" key="5">
    <source>
        <dbReference type="ARBA" id="ARBA00023053"/>
    </source>
</evidence>
<dbReference type="EMBL" id="PGGH01209564">
    <property type="protein sequence ID" value="NIG60710.1"/>
    <property type="molecule type" value="Genomic_DNA"/>
</dbReference>